<evidence type="ECO:0000313" key="1">
    <source>
        <dbReference type="EMBL" id="VEU81222.1"/>
    </source>
</evidence>
<dbReference type="Pfam" id="PF06133">
    <property type="entry name" value="Com_YlbF"/>
    <property type="match status" value="1"/>
</dbReference>
<evidence type="ECO:0000313" key="2">
    <source>
        <dbReference type="Proteomes" id="UP000289841"/>
    </source>
</evidence>
<dbReference type="RefSeq" id="WP_026390239.1">
    <property type="nucleotide sequence ID" value="NZ_LR215048.1"/>
</dbReference>
<dbReference type="InterPro" id="IPR023378">
    <property type="entry name" value="YheA/YmcA-like_dom_sf"/>
</dbReference>
<protein>
    <submittedName>
        <fullName evidence="1">Protein of uncharacterized function (DUF964)</fullName>
    </submittedName>
</protein>
<dbReference type="STRING" id="1278311.GCA_000428705_00595"/>
<keyword evidence="2" id="KW-1185">Reference proteome</keyword>
<dbReference type="OrthoDB" id="2157513at2"/>
<proteinExistence type="predicted"/>
<dbReference type="Proteomes" id="UP000289841">
    <property type="component" value="Chromosome"/>
</dbReference>
<sequence>MTDLLLLAYDYVDEFKNKDYYQEYISLSKMIDDKYYDDLIKVNKIKEEYDAVLEYGRYHPDFKDVTKKYSEAKKKLFEIDDIKRYFELDRIIEEEINEFLNKVTSSISENIPVFNKFGFITKKGGSSCSGNCR</sequence>
<accession>A0A449BFK4</accession>
<dbReference type="AlphaFoldDB" id="A0A449BFK4"/>
<organism evidence="1 2">
    <name type="scientific">Haploplasma axanthum</name>
    <name type="common">Acholeplasma axanthum</name>
    <dbReference type="NCBI Taxonomy" id="29552"/>
    <lineage>
        <taxon>Bacteria</taxon>
        <taxon>Bacillati</taxon>
        <taxon>Mycoplasmatota</taxon>
        <taxon>Mollicutes</taxon>
        <taxon>Acholeplasmatales</taxon>
        <taxon>Acholeplasmataceae</taxon>
        <taxon>Haploplasma</taxon>
    </lineage>
</organism>
<dbReference type="SUPFAM" id="SSF158622">
    <property type="entry name" value="YheA/YmcA-like"/>
    <property type="match status" value="1"/>
</dbReference>
<dbReference type="EMBL" id="LR215048">
    <property type="protein sequence ID" value="VEU81222.1"/>
    <property type="molecule type" value="Genomic_DNA"/>
</dbReference>
<dbReference type="KEGG" id="aaxa:NCTC10138_01620"/>
<dbReference type="Gene3D" id="1.20.1500.10">
    <property type="entry name" value="YheA/YmcA-like"/>
    <property type="match status" value="1"/>
</dbReference>
<gene>
    <name evidence="1" type="ORF">NCTC10138_01620</name>
</gene>
<name>A0A449BFK4_HAPAX</name>
<reference evidence="1 2" key="1">
    <citation type="submission" date="2019-01" db="EMBL/GenBank/DDBJ databases">
        <authorList>
            <consortium name="Pathogen Informatics"/>
        </authorList>
    </citation>
    <scope>NUCLEOTIDE SEQUENCE [LARGE SCALE GENOMIC DNA]</scope>
    <source>
        <strain evidence="1 2">NCTC10138</strain>
    </source>
</reference>
<dbReference type="InterPro" id="IPR010368">
    <property type="entry name" value="Com_YlbF"/>
</dbReference>